<dbReference type="NCBIfam" id="TIGR02937">
    <property type="entry name" value="sigma70-ECF"/>
    <property type="match status" value="1"/>
</dbReference>
<comment type="caution">
    <text evidence="7">The sequence shown here is derived from an EMBL/GenBank/DDBJ whole genome shotgun (WGS) entry which is preliminary data.</text>
</comment>
<dbReference type="SUPFAM" id="SSF88946">
    <property type="entry name" value="Sigma2 domain of RNA polymerase sigma factors"/>
    <property type="match status" value="1"/>
</dbReference>
<feature type="domain" description="RNA polymerase sigma factor 70 region 4 type 2" evidence="6">
    <location>
        <begin position="116"/>
        <end position="165"/>
    </location>
</feature>
<evidence type="ECO:0000256" key="4">
    <source>
        <dbReference type="ARBA" id="ARBA00023163"/>
    </source>
</evidence>
<keyword evidence="4" id="KW-0804">Transcription</keyword>
<dbReference type="SUPFAM" id="SSF88659">
    <property type="entry name" value="Sigma3 and sigma4 domains of RNA polymerase sigma factors"/>
    <property type="match status" value="1"/>
</dbReference>
<dbReference type="GO" id="GO:0006352">
    <property type="term" value="P:DNA-templated transcription initiation"/>
    <property type="evidence" value="ECO:0007669"/>
    <property type="project" value="InterPro"/>
</dbReference>
<dbReference type="PANTHER" id="PTHR43133">
    <property type="entry name" value="RNA POLYMERASE ECF-TYPE SIGMA FACTO"/>
    <property type="match status" value="1"/>
</dbReference>
<proteinExistence type="inferred from homology"/>
<feature type="domain" description="RNA polymerase sigma-70 region 2" evidence="5">
    <location>
        <begin position="17"/>
        <end position="84"/>
    </location>
</feature>
<name>A0A923DWA9_9SPHI</name>
<dbReference type="EMBL" id="WNXD01000001">
    <property type="protein sequence ID" value="MBB2145161.1"/>
    <property type="molecule type" value="Genomic_DNA"/>
</dbReference>
<keyword evidence="2" id="KW-0805">Transcription regulation</keyword>
<dbReference type="Pfam" id="PF04542">
    <property type="entry name" value="Sigma70_r2"/>
    <property type="match status" value="1"/>
</dbReference>
<dbReference type="InterPro" id="IPR013325">
    <property type="entry name" value="RNA_pol_sigma_r2"/>
</dbReference>
<dbReference type="InterPro" id="IPR013249">
    <property type="entry name" value="RNA_pol_sigma70_r4_t2"/>
</dbReference>
<evidence type="ECO:0000313" key="8">
    <source>
        <dbReference type="Proteomes" id="UP000601055"/>
    </source>
</evidence>
<evidence type="ECO:0000259" key="6">
    <source>
        <dbReference type="Pfam" id="PF08281"/>
    </source>
</evidence>
<dbReference type="InterPro" id="IPR007627">
    <property type="entry name" value="RNA_pol_sigma70_r2"/>
</dbReference>
<dbReference type="NCBIfam" id="TIGR02985">
    <property type="entry name" value="Sig70_bacteroi1"/>
    <property type="match status" value="1"/>
</dbReference>
<gene>
    <name evidence="7" type="ORF">GM921_06685</name>
</gene>
<protein>
    <submittedName>
        <fullName evidence="7">RNA polymerase sigma-70 factor</fullName>
    </submittedName>
</protein>
<evidence type="ECO:0000256" key="2">
    <source>
        <dbReference type="ARBA" id="ARBA00023015"/>
    </source>
</evidence>
<organism evidence="7 8">
    <name type="scientific">Pedobacter planticolens</name>
    <dbReference type="NCBI Taxonomy" id="2679964"/>
    <lineage>
        <taxon>Bacteria</taxon>
        <taxon>Pseudomonadati</taxon>
        <taxon>Bacteroidota</taxon>
        <taxon>Sphingobacteriia</taxon>
        <taxon>Sphingobacteriales</taxon>
        <taxon>Sphingobacteriaceae</taxon>
        <taxon>Pedobacter</taxon>
    </lineage>
</organism>
<dbReference type="InterPro" id="IPR039425">
    <property type="entry name" value="RNA_pol_sigma-70-like"/>
</dbReference>
<dbReference type="InterPro" id="IPR013324">
    <property type="entry name" value="RNA_pol_sigma_r3/r4-like"/>
</dbReference>
<dbReference type="PANTHER" id="PTHR43133:SF46">
    <property type="entry name" value="RNA POLYMERASE SIGMA-70 FACTOR ECF SUBFAMILY"/>
    <property type="match status" value="1"/>
</dbReference>
<evidence type="ECO:0000256" key="1">
    <source>
        <dbReference type="ARBA" id="ARBA00010641"/>
    </source>
</evidence>
<dbReference type="GO" id="GO:0016987">
    <property type="term" value="F:sigma factor activity"/>
    <property type="evidence" value="ECO:0007669"/>
    <property type="project" value="UniProtKB-KW"/>
</dbReference>
<dbReference type="Pfam" id="PF08281">
    <property type="entry name" value="Sigma70_r4_2"/>
    <property type="match status" value="1"/>
</dbReference>
<evidence type="ECO:0000259" key="5">
    <source>
        <dbReference type="Pfam" id="PF04542"/>
    </source>
</evidence>
<keyword evidence="8" id="KW-1185">Reference proteome</keyword>
<evidence type="ECO:0000256" key="3">
    <source>
        <dbReference type="ARBA" id="ARBA00023082"/>
    </source>
</evidence>
<dbReference type="InterPro" id="IPR036388">
    <property type="entry name" value="WH-like_DNA-bd_sf"/>
</dbReference>
<comment type="similarity">
    <text evidence="1">Belongs to the sigma-70 factor family. ECF subfamily.</text>
</comment>
<keyword evidence="3" id="KW-0731">Sigma factor</keyword>
<dbReference type="Gene3D" id="1.10.1740.10">
    <property type="match status" value="1"/>
</dbReference>
<dbReference type="InterPro" id="IPR014284">
    <property type="entry name" value="RNA_pol_sigma-70_dom"/>
</dbReference>
<evidence type="ECO:0000313" key="7">
    <source>
        <dbReference type="EMBL" id="MBB2145161.1"/>
    </source>
</evidence>
<dbReference type="InterPro" id="IPR014327">
    <property type="entry name" value="RNA_pol_sigma70_bacteroid"/>
</dbReference>
<accession>A0A923DWA9</accession>
<dbReference type="GO" id="GO:0003677">
    <property type="term" value="F:DNA binding"/>
    <property type="evidence" value="ECO:0007669"/>
    <property type="project" value="InterPro"/>
</dbReference>
<reference evidence="7" key="1">
    <citation type="submission" date="2019-11" db="EMBL/GenBank/DDBJ databases">
        <title>Description of Pedobacter sp. LMG 31464T.</title>
        <authorList>
            <person name="Carlier A."/>
            <person name="Qi S."/>
            <person name="Vandamme P."/>
        </authorList>
    </citation>
    <scope>NUCLEOTIDE SEQUENCE</scope>
    <source>
        <strain evidence="7">LMG 31464</strain>
    </source>
</reference>
<dbReference type="AlphaFoldDB" id="A0A923DWA9"/>
<dbReference type="Gene3D" id="1.10.10.10">
    <property type="entry name" value="Winged helix-like DNA-binding domain superfamily/Winged helix DNA-binding domain"/>
    <property type="match status" value="1"/>
</dbReference>
<dbReference type="Proteomes" id="UP000601055">
    <property type="component" value="Unassembled WGS sequence"/>
</dbReference>
<sequence length="198" mass="22962">MLFKEIQCGNTHAFDELFLRYHDKLLAFALQYVKQLESAEEITSELFVKVWIKRAMLSNIINPEVYLFVSIKNACLNWLRSNHRKNKLVTVPSDEQSFDIVSVYQTSLAEEKELSRILDLIVAKLPDQRRMIFKLIKEQGMKRHEVAEILGISIRTVENQLHKAIITLADAISGYLGYDPRKKTSKTQKLSLITSLFF</sequence>